<organism evidence="2 3">
    <name type="scientific">Actinoplanes aureus</name>
    <dbReference type="NCBI Taxonomy" id="2792083"/>
    <lineage>
        <taxon>Bacteria</taxon>
        <taxon>Bacillati</taxon>
        <taxon>Actinomycetota</taxon>
        <taxon>Actinomycetes</taxon>
        <taxon>Micromonosporales</taxon>
        <taxon>Micromonosporaceae</taxon>
        <taxon>Actinoplanes</taxon>
    </lineage>
</organism>
<evidence type="ECO:0000256" key="1">
    <source>
        <dbReference type="SAM" id="SignalP"/>
    </source>
</evidence>
<comment type="caution">
    <text evidence="2">The sequence shown here is derived from an EMBL/GenBank/DDBJ whole genome shotgun (WGS) entry which is preliminary data.</text>
</comment>
<dbReference type="Proteomes" id="UP000598146">
    <property type="component" value="Unassembled WGS sequence"/>
</dbReference>
<accession>A0A931CLS9</accession>
<name>A0A931CLS9_9ACTN</name>
<proteinExistence type="predicted"/>
<keyword evidence="3" id="KW-1185">Reference proteome</keyword>
<gene>
    <name evidence="2" type="ORF">I4J89_45100</name>
</gene>
<dbReference type="EMBL" id="JADQTO010000041">
    <property type="protein sequence ID" value="MBG0568623.1"/>
    <property type="molecule type" value="Genomic_DNA"/>
</dbReference>
<evidence type="ECO:0000313" key="2">
    <source>
        <dbReference type="EMBL" id="MBG0568623.1"/>
    </source>
</evidence>
<keyword evidence="1" id="KW-0732">Signal</keyword>
<reference evidence="2" key="1">
    <citation type="submission" date="2020-11" db="EMBL/GenBank/DDBJ databases">
        <title>Isolation and identification of active actinomycetes.</title>
        <authorList>
            <person name="Sun X."/>
        </authorList>
    </citation>
    <scope>NUCLEOTIDE SEQUENCE</scope>
    <source>
        <strain evidence="2">NEAU-A11</strain>
    </source>
</reference>
<sequence length="389" mass="39954">MTSLTAVIAAVLLTTSNTAAPISPWTVAPSPNPSLSANRPRGLAAPAADAVWSVGTWRDDATGRQRTLTQRWDGSAWRTVASPGTPGGNDNLTAVAGASPSQLWAVGFSAQSAYDPDSPADPDRGVPLILRGDGASWSVEPVEMLGAYGHLTAVDLTGPADGWAVGSSAAGVGATPRGLILRWNGSVWLPVAVPDTGTQPVHLTGVSATSTKDAWAVGYSGVLGSTAQAIVWHWNGQDWRQVDLGVDPGAQTVLFSVSAASDGSVWAVGYRRAADRQVGYALRWSGGVWQTIPVAATDEGTQLRSVVAVPAGVWAVGYNVSRGVDNALILSFNGAGLVKEILPAPPIGRGNVAGTAVTAIAATTGAGELWAAGCLGHQTRMLRRDTGDR</sequence>
<evidence type="ECO:0000313" key="3">
    <source>
        <dbReference type="Proteomes" id="UP000598146"/>
    </source>
</evidence>
<feature type="chain" id="PRO_5039676108" evidence="1">
    <location>
        <begin position="20"/>
        <end position="389"/>
    </location>
</feature>
<protein>
    <submittedName>
        <fullName evidence="2">Uncharacterized protein</fullName>
    </submittedName>
</protein>
<dbReference type="RefSeq" id="WP_196420391.1">
    <property type="nucleotide sequence ID" value="NZ_JADQTO010000041.1"/>
</dbReference>
<feature type="signal peptide" evidence="1">
    <location>
        <begin position="1"/>
        <end position="19"/>
    </location>
</feature>
<dbReference type="AlphaFoldDB" id="A0A931CLS9"/>